<reference evidence="2" key="1">
    <citation type="submission" date="2016-11" db="UniProtKB">
        <authorList>
            <consortium name="WormBaseParasite"/>
        </authorList>
    </citation>
    <scope>IDENTIFICATION</scope>
</reference>
<dbReference type="Proteomes" id="UP000095287">
    <property type="component" value="Unplaced"/>
</dbReference>
<organism evidence="1 2">
    <name type="scientific">Steinernema glaseri</name>
    <dbReference type="NCBI Taxonomy" id="37863"/>
    <lineage>
        <taxon>Eukaryota</taxon>
        <taxon>Metazoa</taxon>
        <taxon>Ecdysozoa</taxon>
        <taxon>Nematoda</taxon>
        <taxon>Chromadorea</taxon>
        <taxon>Rhabditida</taxon>
        <taxon>Tylenchina</taxon>
        <taxon>Panagrolaimomorpha</taxon>
        <taxon>Strongyloidoidea</taxon>
        <taxon>Steinernematidae</taxon>
        <taxon>Steinernema</taxon>
    </lineage>
</organism>
<sequence length="186" mass="21805">MATEVRHPLWKNVVDLHHRNRIYYKVTFRETEDDIKLVLRNEKGEHLPSPIVQTIRKNRRFARIVEITVGERWTGFLYYYTYWKGIESFGEAEIYKLLEDVAPFIKSISERDLVNILWSNLIRLLGGPDTQLTLLELRGDNGTQLAAIFPWASDKTLLKRKESCRCSGLRTSGDRLQPRTRPPESF</sequence>
<proteinExistence type="predicted"/>
<dbReference type="WBParaSite" id="L893_g25403.t1">
    <property type="protein sequence ID" value="L893_g25403.t1"/>
    <property type="gene ID" value="L893_g25403"/>
</dbReference>
<keyword evidence="1" id="KW-1185">Reference proteome</keyword>
<accession>A0A1I7ZDD6</accession>
<name>A0A1I7ZDD6_9BILA</name>
<evidence type="ECO:0000313" key="1">
    <source>
        <dbReference type="Proteomes" id="UP000095287"/>
    </source>
</evidence>
<protein>
    <submittedName>
        <fullName evidence="2">PhoP regulatory network protein YrbL</fullName>
    </submittedName>
</protein>
<dbReference type="AlphaFoldDB" id="A0A1I7ZDD6"/>
<evidence type="ECO:0000313" key="2">
    <source>
        <dbReference type="WBParaSite" id="L893_g25403.t1"/>
    </source>
</evidence>